<dbReference type="OrthoDB" id="1524810at2"/>
<keyword evidence="3" id="KW-1185">Reference proteome</keyword>
<dbReference type="Gene3D" id="3.30.1370.110">
    <property type="match status" value="1"/>
</dbReference>
<dbReference type="InterPro" id="IPR036063">
    <property type="entry name" value="Smr_dom_sf"/>
</dbReference>
<dbReference type="Pfam" id="PF01713">
    <property type="entry name" value="Smr"/>
    <property type="match status" value="1"/>
</dbReference>
<evidence type="ECO:0000313" key="3">
    <source>
        <dbReference type="Proteomes" id="UP000198517"/>
    </source>
</evidence>
<evidence type="ECO:0000259" key="1">
    <source>
        <dbReference type="PROSITE" id="PS50828"/>
    </source>
</evidence>
<protein>
    <submittedName>
        <fullName evidence="2">Smr domain-containing protein</fullName>
    </submittedName>
</protein>
<dbReference type="RefSeq" id="WP_092735644.1">
    <property type="nucleotide sequence ID" value="NZ_FNAS01000001.1"/>
</dbReference>
<reference evidence="2 3" key="1">
    <citation type="submission" date="2016-10" db="EMBL/GenBank/DDBJ databases">
        <authorList>
            <person name="de Groot N.N."/>
        </authorList>
    </citation>
    <scope>NUCLEOTIDE SEQUENCE [LARGE SCALE GENOMIC DNA]</scope>
    <source>
        <strain evidence="2 3">DSM 24015</strain>
    </source>
</reference>
<dbReference type="Proteomes" id="UP000198517">
    <property type="component" value="Unassembled WGS sequence"/>
</dbReference>
<dbReference type="EMBL" id="FNAS01000001">
    <property type="protein sequence ID" value="SDD91381.1"/>
    <property type="molecule type" value="Genomic_DNA"/>
</dbReference>
<evidence type="ECO:0000313" key="2">
    <source>
        <dbReference type="EMBL" id="SDD91381.1"/>
    </source>
</evidence>
<dbReference type="STRING" id="1071918.SAMN05421544_101204"/>
<dbReference type="PROSITE" id="PS50828">
    <property type="entry name" value="SMR"/>
    <property type="match status" value="1"/>
</dbReference>
<organism evidence="2 3">
    <name type="scientific">Riemerella columbipharyngis</name>
    <dbReference type="NCBI Taxonomy" id="1071918"/>
    <lineage>
        <taxon>Bacteria</taxon>
        <taxon>Pseudomonadati</taxon>
        <taxon>Bacteroidota</taxon>
        <taxon>Flavobacteriia</taxon>
        <taxon>Flavobacteriales</taxon>
        <taxon>Weeksellaceae</taxon>
        <taxon>Riemerella</taxon>
    </lineage>
</organism>
<sequence>MKIGDKVSVIDDNLKGTITAINGDTITLKDEHGFQYHYHRKYLVVVVEDLYQDIIPSKKKEYIPPKSQKSKNKHLTLDLHFDKLVEHPDKYDSVDRLFIQKEKLMETIEFCETNHIPKLEIIHGIGSGTLQKMVYEVLESKGNVEFDRSDFFYHQSGTIMVSFVKSKIF</sequence>
<accession>A0A1G6YM53</accession>
<dbReference type="InterPro" id="IPR002625">
    <property type="entry name" value="Smr_dom"/>
</dbReference>
<dbReference type="AlphaFoldDB" id="A0A1G6YM53"/>
<feature type="domain" description="Smr" evidence="1">
    <location>
        <begin position="102"/>
        <end position="164"/>
    </location>
</feature>
<proteinExistence type="predicted"/>
<gene>
    <name evidence="2" type="ORF">SAMN05421544_101204</name>
</gene>
<name>A0A1G6YM53_9FLAO</name>